<dbReference type="PRINTS" id="PR00019">
    <property type="entry name" value="LEURICHRPT"/>
</dbReference>
<protein>
    <recommendedName>
        <fullName evidence="13">Cell wall hydroxyproline-rich glycoprotein</fullName>
    </recommendedName>
</protein>
<keyword evidence="8" id="KW-0677">Repeat</keyword>
<evidence type="ECO:0000256" key="10">
    <source>
        <dbReference type="ARBA" id="ARBA00023136"/>
    </source>
</evidence>
<keyword evidence="6" id="KW-0812">Transmembrane</keyword>
<keyword evidence="5" id="KW-0433">Leucine-rich repeat</keyword>
<keyword evidence="3" id="KW-0134">Cell wall</keyword>
<evidence type="ECO:0000259" key="15">
    <source>
        <dbReference type="Pfam" id="PF08263"/>
    </source>
</evidence>
<dbReference type="FunFam" id="3.80.10.10:FF:000400">
    <property type="entry name" value="Nuclear pore complex protein NUP107"/>
    <property type="match status" value="1"/>
</dbReference>
<comment type="subcellular location">
    <subcellularLocation>
        <location evidence="2">Membrane</location>
    </subcellularLocation>
    <subcellularLocation>
        <location evidence="1">Secreted</location>
        <location evidence="1">Cell wall</location>
    </subcellularLocation>
</comment>
<evidence type="ECO:0000256" key="7">
    <source>
        <dbReference type="ARBA" id="ARBA00022729"/>
    </source>
</evidence>
<evidence type="ECO:0000256" key="13">
    <source>
        <dbReference type="ARBA" id="ARBA00041871"/>
    </source>
</evidence>
<evidence type="ECO:0000256" key="14">
    <source>
        <dbReference type="SAM" id="SignalP"/>
    </source>
</evidence>
<keyword evidence="4" id="KW-0964">Secreted</keyword>
<feature type="chain" id="PRO_5032487519" description="Cell wall hydroxyproline-rich glycoprotein" evidence="14">
    <location>
        <begin position="21"/>
        <end position="423"/>
    </location>
</feature>
<name>A0A843W570_COLES</name>
<dbReference type="Gene3D" id="3.80.10.10">
    <property type="entry name" value="Ribonuclease Inhibitor"/>
    <property type="match status" value="2"/>
</dbReference>
<evidence type="ECO:0000256" key="5">
    <source>
        <dbReference type="ARBA" id="ARBA00022614"/>
    </source>
</evidence>
<dbReference type="SMART" id="SM00369">
    <property type="entry name" value="LRR_TYP"/>
    <property type="match status" value="5"/>
</dbReference>
<evidence type="ECO:0000256" key="1">
    <source>
        <dbReference type="ARBA" id="ARBA00004191"/>
    </source>
</evidence>
<dbReference type="InterPro" id="IPR003591">
    <property type="entry name" value="Leu-rich_rpt_typical-subtyp"/>
</dbReference>
<feature type="signal peptide" evidence="14">
    <location>
        <begin position="1"/>
        <end position="20"/>
    </location>
</feature>
<sequence length="423" mass="44656">MASYLPLLLFCLLNARAVLSQAPAFLGFGNAGGLGVWVGGRVGFPVSYGYPPPGAGTPSDPQPSSEYTALQAWKSAITEDPSGVLASWVGPNVCSYKGVFCSSLPPADPYSPPSSGHVVFGIDLNKANLRGTLVKEFALLSHLSILHLNGNRFTGTVPDAFSDIATLTELDLSNNRFSGPFPAATLDMPSLVYLDLRFNSFSGNLPEELFMKGLDAIFLNNNFFEGQIPMSLWSSPASVISLANNRFSGPVPASFGYMGSGIKEVLFLNNKLTGCIPEGLGFLSEIEVLDLSFNSLTGHLPSTLSCLSSIEVLNIAHNQLSGVLPDLVCSLRSLLNLTISFNFFSGFGQGCGRAFRSVWFDFVGNCIPGRGMQRPPPECTGVPGEGLSCFQMSPGRPVACGGPMGAGVGFPYKLPSSAVPSSP</sequence>
<dbReference type="SUPFAM" id="SSF52058">
    <property type="entry name" value="L domain-like"/>
    <property type="match status" value="1"/>
</dbReference>
<dbReference type="EMBL" id="NMUH01003219">
    <property type="protein sequence ID" value="MQM04449.1"/>
    <property type="molecule type" value="Genomic_DNA"/>
</dbReference>
<dbReference type="Pfam" id="PF13855">
    <property type="entry name" value="LRR_8"/>
    <property type="match status" value="1"/>
</dbReference>
<dbReference type="PANTHER" id="PTHR32093">
    <property type="entry name" value="LEUCINE-RICH REPEAT EXTENSIN-LIKE PROTEIN 3-RELATED"/>
    <property type="match status" value="1"/>
</dbReference>
<evidence type="ECO:0000256" key="8">
    <source>
        <dbReference type="ARBA" id="ARBA00022737"/>
    </source>
</evidence>
<organism evidence="16 17">
    <name type="scientific">Colocasia esculenta</name>
    <name type="common">Wild taro</name>
    <name type="synonym">Arum esculentum</name>
    <dbReference type="NCBI Taxonomy" id="4460"/>
    <lineage>
        <taxon>Eukaryota</taxon>
        <taxon>Viridiplantae</taxon>
        <taxon>Streptophyta</taxon>
        <taxon>Embryophyta</taxon>
        <taxon>Tracheophyta</taxon>
        <taxon>Spermatophyta</taxon>
        <taxon>Magnoliopsida</taxon>
        <taxon>Liliopsida</taxon>
        <taxon>Araceae</taxon>
        <taxon>Aroideae</taxon>
        <taxon>Colocasieae</taxon>
        <taxon>Colocasia</taxon>
    </lineage>
</organism>
<proteinExistence type="predicted"/>
<evidence type="ECO:0000313" key="16">
    <source>
        <dbReference type="EMBL" id="MQM04449.1"/>
    </source>
</evidence>
<dbReference type="Pfam" id="PF08263">
    <property type="entry name" value="LRRNT_2"/>
    <property type="match status" value="1"/>
</dbReference>
<keyword evidence="7 14" id="KW-0732">Signal</keyword>
<keyword evidence="9" id="KW-1133">Transmembrane helix</keyword>
<keyword evidence="17" id="KW-1185">Reference proteome</keyword>
<evidence type="ECO:0000256" key="4">
    <source>
        <dbReference type="ARBA" id="ARBA00022525"/>
    </source>
</evidence>
<keyword evidence="10" id="KW-0472">Membrane</keyword>
<dbReference type="PANTHER" id="PTHR32093:SF86">
    <property type="entry name" value="EXTENSIN-LIKE PROTEIN"/>
    <property type="match status" value="1"/>
</dbReference>
<reference evidence="16" key="1">
    <citation type="submission" date="2017-07" db="EMBL/GenBank/DDBJ databases">
        <title>Taro Niue Genome Assembly and Annotation.</title>
        <authorList>
            <person name="Atibalentja N."/>
            <person name="Keating K."/>
            <person name="Fields C.J."/>
        </authorList>
    </citation>
    <scope>NUCLEOTIDE SEQUENCE</scope>
    <source>
        <strain evidence="16">Niue_2</strain>
        <tissue evidence="16">Leaf</tissue>
    </source>
</reference>
<evidence type="ECO:0000313" key="17">
    <source>
        <dbReference type="Proteomes" id="UP000652761"/>
    </source>
</evidence>
<dbReference type="InterPro" id="IPR013210">
    <property type="entry name" value="LRR_N_plant-typ"/>
</dbReference>
<dbReference type="InterPro" id="IPR001611">
    <property type="entry name" value="Leu-rich_rpt"/>
</dbReference>
<dbReference type="GO" id="GO:0071555">
    <property type="term" value="P:cell wall organization"/>
    <property type="evidence" value="ECO:0007669"/>
    <property type="project" value="UniProtKB-KW"/>
</dbReference>
<comment type="caution">
    <text evidence="16">The sequence shown here is derived from an EMBL/GenBank/DDBJ whole genome shotgun (WGS) entry which is preliminary data.</text>
</comment>
<evidence type="ECO:0000256" key="11">
    <source>
        <dbReference type="ARBA" id="ARBA00023278"/>
    </source>
</evidence>
<gene>
    <name evidence="16" type="ORF">Taro_037252</name>
</gene>
<evidence type="ECO:0000256" key="9">
    <source>
        <dbReference type="ARBA" id="ARBA00022989"/>
    </source>
</evidence>
<accession>A0A843W570</accession>
<dbReference type="AlphaFoldDB" id="A0A843W570"/>
<dbReference type="InterPro" id="IPR051582">
    <property type="entry name" value="LRR_extensin-like_regulator"/>
</dbReference>
<dbReference type="GO" id="GO:0016020">
    <property type="term" value="C:membrane"/>
    <property type="evidence" value="ECO:0007669"/>
    <property type="project" value="UniProtKB-SubCell"/>
</dbReference>
<keyword evidence="12" id="KW-0961">Cell wall biogenesis/degradation</keyword>
<evidence type="ECO:0000256" key="6">
    <source>
        <dbReference type="ARBA" id="ARBA00022692"/>
    </source>
</evidence>
<dbReference type="Proteomes" id="UP000652761">
    <property type="component" value="Unassembled WGS sequence"/>
</dbReference>
<dbReference type="Pfam" id="PF00560">
    <property type="entry name" value="LRR_1"/>
    <property type="match status" value="2"/>
</dbReference>
<evidence type="ECO:0000256" key="2">
    <source>
        <dbReference type="ARBA" id="ARBA00004370"/>
    </source>
</evidence>
<dbReference type="OrthoDB" id="676979at2759"/>
<evidence type="ECO:0000256" key="3">
    <source>
        <dbReference type="ARBA" id="ARBA00022512"/>
    </source>
</evidence>
<dbReference type="InterPro" id="IPR032675">
    <property type="entry name" value="LRR_dom_sf"/>
</dbReference>
<evidence type="ECO:0000256" key="12">
    <source>
        <dbReference type="ARBA" id="ARBA00023316"/>
    </source>
</evidence>
<keyword evidence="11" id="KW-0379">Hydroxylation</keyword>
<feature type="domain" description="Leucine-rich repeat-containing N-terminal plant-type" evidence="15">
    <location>
        <begin position="64"/>
        <end position="102"/>
    </location>
</feature>